<organism evidence="1 2">
    <name type="scientific">Brassica cretica</name>
    <name type="common">Mustard</name>
    <dbReference type="NCBI Taxonomy" id="69181"/>
    <lineage>
        <taxon>Eukaryota</taxon>
        <taxon>Viridiplantae</taxon>
        <taxon>Streptophyta</taxon>
        <taxon>Embryophyta</taxon>
        <taxon>Tracheophyta</taxon>
        <taxon>Spermatophyta</taxon>
        <taxon>Magnoliopsida</taxon>
        <taxon>eudicotyledons</taxon>
        <taxon>Gunneridae</taxon>
        <taxon>Pentapetalae</taxon>
        <taxon>rosids</taxon>
        <taxon>malvids</taxon>
        <taxon>Brassicales</taxon>
        <taxon>Brassicaceae</taxon>
        <taxon>Brassiceae</taxon>
        <taxon>Brassica</taxon>
    </lineage>
</organism>
<comment type="caution">
    <text evidence="1">The sequence shown here is derived from an EMBL/GenBank/DDBJ whole genome shotgun (WGS) entry which is preliminary data.</text>
</comment>
<name>A0A8S9PIA7_BRACR</name>
<evidence type="ECO:0000313" key="1">
    <source>
        <dbReference type="EMBL" id="KAF3513891.1"/>
    </source>
</evidence>
<accession>A0A8S9PIA7</accession>
<sequence length="50" mass="5395">MVQYRIYSKSVFDGAFAQKHGYGGSIRSKVHINGGSAVEEEKIEAALHAG</sequence>
<proteinExistence type="predicted"/>
<dbReference type="AlphaFoldDB" id="A0A8S9PIA7"/>
<reference evidence="1" key="1">
    <citation type="submission" date="2019-12" db="EMBL/GenBank/DDBJ databases">
        <title>Genome sequencing and annotation of Brassica cretica.</title>
        <authorList>
            <person name="Studholme D.J."/>
            <person name="Sarris P."/>
        </authorList>
    </citation>
    <scope>NUCLEOTIDE SEQUENCE</scope>
    <source>
        <strain evidence="1">PFS-109/04</strain>
        <tissue evidence="1">Leaf</tissue>
    </source>
</reference>
<evidence type="ECO:0000313" key="2">
    <source>
        <dbReference type="Proteomes" id="UP000712600"/>
    </source>
</evidence>
<gene>
    <name evidence="1" type="ORF">F2Q69_00004761</name>
</gene>
<protein>
    <submittedName>
        <fullName evidence="1">Uncharacterized protein</fullName>
    </submittedName>
</protein>
<dbReference type="EMBL" id="QGKX02001521">
    <property type="protein sequence ID" value="KAF3513891.1"/>
    <property type="molecule type" value="Genomic_DNA"/>
</dbReference>
<dbReference type="Proteomes" id="UP000712600">
    <property type="component" value="Unassembled WGS sequence"/>
</dbReference>